<dbReference type="InterPro" id="IPR058627">
    <property type="entry name" value="MdtA-like_C"/>
</dbReference>
<dbReference type="NCBIfam" id="TIGR01730">
    <property type="entry name" value="RND_mfp"/>
    <property type="match status" value="1"/>
</dbReference>
<evidence type="ECO:0000259" key="7">
    <source>
        <dbReference type="Pfam" id="PF25967"/>
    </source>
</evidence>
<evidence type="ECO:0000313" key="9">
    <source>
        <dbReference type="Proteomes" id="UP000185783"/>
    </source>
</evidence>
<evidence type="ECO:0000313" key="8">
    <source>
        <dbReference type="EMBL" id="OKL45255.1"/>
    </source>
</evidence>
<protein>
    <submittedName>
        <fullName evidence="8">Efflux transporter periplasmic adaptor subunit</fullName>
    </submittedName>
</protein>
<evidence type="ECO:0000259" key="5">
    <source>
        <dbReference type="Pfam" id="PF25917"/>
    </source>
</evidence>
<sequence>MRTTNTRKGLSWWGGPVAVMALGLMLAGCQEDNTTASATEEEPPRVAPVMTVSAEEGMVTRNFTGRVEAVQTVNLAFRVGGQLTKLPVRESQLVKEGELIAALDPADYEAAVREAEVNIEQRKLDLDRYETLKDKEVVSQGAYDSAKTAYDLAAVQLDNAKRNLSYTKIYAPYDAIISKRLVDNFTIIDAGTSVIRIQDVHEVQIDINVPERLFAQAREQNLISMTAEFPAHPGKEYPLEYREHSTEADPITQTYRVTLAMPHPDDIQVFPGMTASVRIKARQFGMQGSPGLLVPTSAVAADPERDPYVWIFDPDTNTVSKREVEIGTLYGPYIPVVSGLEEGDMIVTAGVGYLQDGETIRPMK</sequence>
<dbReference type="Gene3D" id="2.40.30.170">
    <property type="match status" value="1"/>
</dbReference>
<keyword evidence="4" id="KW-0812">Transmembrane</keyword>
<name>A0A1U7JKL9_9HYPH</name>
<evidence type="ECO:0000256" key="3">
    <source>
        <dbReference type="ARBA" id="ARBA00022448"/>
    </source>
</evidence>
<reference evidence="8 9" key="1">
    <citation type="submission" date="2016-03" db="EMBL/GenBank/DDBJ databases">
        <title>Genome sequence of Nesiotobacter sp. nov., a moderately halophilic alphaproteobacterium isolated from the Yellow Sea, China.</title>
        <authorList>
            <person name="Zhang G."/>
            <person name="Zhang R."/>
        </authorList>
    </citation>
    <scope>NUCLEOTIDE SEQUENCE [LARGE SCALE GENOMIC DNA]</scope>
    <source>
        <strain evidence="8 9">WB1-6</strain>
    </source>
</reference>
<keyword evidence="9" id="KW-1185">Reference proteome</keyword>
<dbReference type="STRING" id="197461.A3843_02630"/>
<evidence type="ECO:0000256" key="1">
    <source>
        <dbReference type="ARBA" id="ARBA00004196"/>
    </source>
</evidence>
<evidence type="ECO:0000256" key="2">
    <source>
        <dbReference type="ARBA" id="ARBA00009477"/>
    </source>
</evidence>
<organism evidence="8 9">
    <name type="scientific">Pseudovibrio exalbescens</name>
    <dbReference type="NCBI Taxonomy" id="197461"/>
    <lineage>
        <taxon>Bacteria</taxon>
        <taxon>Pseudomonadati</taxon>
        <taxon>Pseudomonadota</taxon>
        <taxon>Alphaproteobacteria</taxon>
        <taxon>Hyphomicrobiales</taxon>
        <taxon>Stappiaceae</taxon>
        <taxon>Pseudovibrio</taxon>
    </lineage>
</organism>
<evidence type="ECO:0000259" key="6">
    <source>
        <dbReference type="Pfam" id="PF25954"/>
    </source>
</evidence>
<dbReference type="RefSeq" id="WP_028480247.1">
    <property type="nucleotide sequence ID" value="NZ_LVVZ01000005.1"/>
</dbReference>
<dbReference type="Proteomes" id="UP000185783">
    <property type="component" value="Unassembled WGS sequence"/>
</dbReference>
<dbReference type="GO" id="GO:0015562">
    <property type="term" value="F:efflux transmembrane transporter activity"/>
    <property type="evidence" value="ECO:0007669"/>
    <property type="project" value="TreeGrafter"/>
</dbReference>
<keyword evidence="4" id="KW-0472">Membrane</keyword>
<comment type="similarity">
    <text evidence="2">Belongs to the membrane fusion protein (MFP) (TC 8.A.1) family.</text>
</comment>
<accession>A0A1U7JKL9</accession>
<dbReference type="InterPro" id="IPR058625">
    <property type="entry name" value="MdtA-like_BSH"/>
</dbReference>
<evidence type="ECO:0000256" key="4">
    <source>
        <dbReference type="SAM" id="Phobius"/>
    </source>
</evidence>
<dbReference type="GO" id="GO:1990281">
    <property type="term" value="C:efflux pump complex"/>
    <property type="evidence" value="ECO:0007669"/>
    <property type="project" value="TreeGrafter"/>
</dbReference>
<keyword evidence="3" id="KW-0813">Transport</keyword>
<dbReference type="InterPro" id="IPR006143">
    <property type="entry name" value="RND_pump_MFP"/>
</dbReference>
<dbReference type="Pfam" id="PF25917">
    <property type="entry name" value="BSH_RND"/>
    <property type="match status" value="1"/>
</dbReference>
<feature type="transmembrane region" description="Helical" evidence="4">
    <location>
        <begin position="12"/>
        <end position="28"/>
    </location>
</feature>
<proteinExistence type="inferred from homology"/>
<dbReference type="SUPFAM" id="SSF111369">
    <property type="entry name" value="HlyD-like secretion proteins"/>
    <property type="match status" value="1"/>
</dbReference>
<dbReference type="EMBL" id="LVVZ01000005">
    <property type="protein sequence ID" value="OKL45255.1"/>
    <property type="molecule type" value="Genomic_DNA"/>
</dbReference>
<feature type="domain" description="Multidrug resistance protein MdtA-like C-terminal permuted SH3" evidence="7">
    <location>
        <begin position="292"/>
        <end position="352"/>
    </location>
</feature>
<dbReference type="PANTHER" id="PTHR30469">
    <property type="entry name" value="MULTIDRUG RESISTANCE PROTEIN MDTA"/>
    <property type="match status" value="1"/>
</dbReference>
<feature type="domain" description="Multidrug resistance protein MdtA-like barrel-sandwich hybrid" evidence="5">
    <location>
        <begin position="72"/>
        <end position="193"/>
    </location>
</feature>
<dbReference type="Gene3D" id="1.10.287.470">
    <property type="entry name" value="Helix hairpin bin"/>
    <property type="match status" value="1"/>
</dbReference>
<dbReference type="AlphaFoldDB" id="A0A1U7JKL9"/>
<dbReference type="Pfam" id="PF25967">
    <property type="entry name" value="RND-MFP_C"/>
    <property type="match status" value="1"/>
</dbReference>
<comment type="subcellular location">
    <subcellularLocation>
        <location evidence="1">Cell envelope</location>
    </subcellularLocation>
</comment>
<dbReference type="Gene3D" id="2.40.420.20">
    <property type="match status" value="1"/>
</dbReference>
<keyword evidence="4" id="KW-1133">Transmembrane helix</keyword>
<gene>
    <name evidence="8" type="ORF">A3843_02630</name>
</gene>
<dbReference type="Pfam" id="PF25954">
    <property type="entry name" value="Beta-barrel_RND_2"/>
    <property type="match status" value="1"/>
</dbReference>
<dbReference type="OrthoDB" id="9813967at2"/>
<dbReference type="PROSITE" id="PS51257">
    <property type="entry name" value="PROKAR_LIPOPROTEIN"/>
    <property type="match status" value="1"/>
</dbReference>
<dbReference type="PANTHER" id="PTHR30469:SF20">
    <property type="entry name" value="EFFLUX RND TRANSPORTER PERIPLASMIC ADAPTOR SUBUNIT"/>
    <property type="match status" value="1"/>
</dbReference>
<dbReference type="InterPro" id="IPR058792">
    <property type="entry name" value="Beta-barrel_RND_2"/>
</dbReference>
<dbReference type="Gene3D" id="2.40.50.100">
    <property type="match status" value="1"/>
</dbReference>
<comment type="caution">
    <text evidence="8">The sequence shown here is derived from an EMBL/GenBank/DDBJ whole genome shotgun (WGS) entry which is preliminary data.</text>
</comment>
<feature type="domain" description="CusB-like beta-barrel" evidence="6">
    <location>
        <begin position="205"/>
        <end position="282"/>
    </location>
</feature>